<protein>
    <submittedName>
        <fullName evidence="9">Carboxypeptidase S</fullName>
    </submittedName>
</protein>
<evidence type="ECO:0000256" key="5">
    <source>
        <dbReference type="ARBA" id="ARBA00022833"/>
    </source>
</evidence>
<organism evidence="9 10">
    <name type="scientific">Fistulina hepatica ATCC 64428</name>
    <dbReference type="NCBI Taxonomy" id="1128425"/>
    <lineage>
        <taxon>Eukaryota</taxon>
        <taxon>Fungi</taxon>
        <taxon>Dikarya</taxon>
        <taxon>Basidiomycota</taxon>
        <taxon>Agaricomycotina</taxon>
        <taxon>Agaricomycetes</taxon>
        <taxon>Agaricomycetidae</taxon>
        <taxon>Agaricales</taxon>
        <taxon>Fistulinaceae</taxon>
        <taxon>Fistulina</taxon>
    </lineage>
</organism>
<dbReference type="OrthoDB" id="3064516at2759"/>
<keyword evidence="10" id="KW-1185">Reference proteome</keyword>
<proteinExistence type="inferred from homology"/>
<dbReference type="PANTHER" id="PTHR45962">
    <property type="entry name" value="N-FATTY-ACYL-AMINO ACID SYNTHASE/HYDROLASE PM20D1"/>
    <property type="match status" value="1"/>
</dbReference>
<evidence type="ECO:0000256" key="1">
    <source>
        <dbReference type="ARBA" id="ARBA00006247"/>
    </source>
</evidence>
<dbReference type="PANTHER" id="PTHR45962:SF1">
    <property type="entry name" value="N-FATTY-ACYL-AMINO ACID SYNTHASE_HYDROLASE PM20D1"/>
    <property type="match status" value="1"/>
</dbReference>
<evidence type="ECO:0000259" key="8">
    <source>
        <dbReference type="Pfam" id="PF07687"/>
    </source>
</evidence>
<dbReference type="InterPro" id="IPR036264">
    <property type="entry name" value="Bact_exopeptidase_dim_dom"/>
</dbReference>
<dbReference type="InterPro" id="IPR002933">
    <property type="entry name" value="Peptidase_M20"/>
</dbReference>
<evidence type="ECO:0000256" key="3">
    <source>
        <dbReference type="ARBA" id="ARBA00022723"/>
    </source>
</evidence>
<dbReference type="InterPro" id="IPR017141">
    <property type="entry name" value="Pept_M20_carboxypep"/>
</dbReference>
<dbReference type="InterPro" id="IPR011650">
    <property type="entry name" value="Peptidase_M20_dimer"/>
</dbReference>
<evidence type="ECO:0000256" key="4">
    <source>
        <dbReference type="ARBA" id="ARBA00022801"/>
    </source>
</evidence>
<feature type="active site" description="Proton acceptor" evidence="6">
    <location>
        <position position="192"/>
    </location>
</feature>
<dbReference type="InterPro" id="IPR047177">
    <property type="entry name" value="Pept_M20A"/>
</dbReference>
<dbReference type="PROSITE" id="PS00758">
    <property type="entry name" value="ARGE_DAPE_CPG2_1"/>
    <property type="match status" value="1"/>
</dbReference>
<dbReference type="Proteomes" id="UP000054144">
    <property type="component" value="Unassembled WGS sequence"/>
</dbReference>
<feature type="active site" evidence="6">
    <location>
        <position position="125"/>
    </location>
</feature>
<feature type="binding site" evidence="7">
    <location>
        <position position="509"/>
    </location>
    <ligand>
        <name>Zn(2+)</name>
        <dbReference type="ChEBI" id="CHEBI:29105"/>
        <label>1</label>
    </ligand>
</feature>
<dbReference type="Gene3D" id="3.40.630.10">
    <property type="entry name" value="Zn peptidases"/>
    <property type="match status" value="1"/>
</dbReference>
<feature type="binding site" evidence="7">
    <location>
        <position position="123"/>
    </location>
    <ligand>
        <name>Zn(2+)</name>
        <dbReference type="ChEBI" id="CHEBI:29105"/>
        <label>2</label>
    </ligand>
</feature>
<dbReference type="GO" id="GO:0000328">
    <property type="term" value="C:fungal-type vacuole lumen"/>
    <property type="evidence" value="ECO:0007669"/>
    <property type="project" value="TreeGrafter"/>
</dbReference>
<keyword evidence="2" id="KW-0645">Protease</keyword>
<dbReference type="GO" id="GO:0046872">
    <property type="term" value="F:metal ion binding"/>
    <property type="evidence" value="ECO:0007669"/>
    <property type="project" value="UniProtKB-KW"/>
</dbReference>
<evidence type="ECO:0000256" key="2">
    <source>
        <dbReference type="ARBA" id="ARBA00022670"/>
    </source>
</evidence>
<name>A0A0D7AFS4_9AGAR</name>
<dbReference type="PIRSF" id="PIRSF037217">
    <property type="entry name" value="Carboxypeptidase_S"/>
    <property type="match status" value="1"/>
</dbReference>
<keyword evidence="4" id="KW-0378">Hydrolase</keyword>
<feature type="binding site" evidence="7">
    <location>
        <position position="221"/>
    </location>
    <ligand>
        <name>Zn(2+)</name>
        <dbReference type="ChEBI" id="CHEBI:29105"/>
        <label>2</label>
    </ligand>
</feature>
<keyword evidence="9" id="KW-0121">Carboxypeptidase</keyword>
<dbReference type="CDD" id="cd05674">
    <property type="entry name" value="M20_yscS"/>
    <property type="match status" value="1"/>
</dbReference>
<feature type="binding site" evidence="7">
    <location>
        <position position="158"/>
    </location>
    <ligand>
        <name>Zn(2+)</name>
        <dbReference type="ChEBI" id="CHEBI:29105"/>
        <label>1</label>
    </ligand>
</feature>
<dbReference type="SUPFAM" id="SSF55031">
    <property type="entry name" value="Bacterial exopeptidase dimerisation domain"/>
    <property type="match status" value="1"/>
</dbReference>
<dbReference type="AlphaFoldDB" id="A0A0D7AFS4"/>
<dbReference type="InterPro" id="IPR001261">
    <property type="entry name" value="ArgE/DapE_CS"/>
</dbReference>
<evidence type="ECO:0000313" key="9">
    <source>
        <dbReference type="EMBL" id="KIY50237.1"/>
    </source>
</evidence>
<evidence type="ECO:0000313" key="10">
    <source>
        <dbReference type="Proteomes" id="UP000054144"/>
    </source>
</evidence>
<gene>
    <name evidence="9" type="ORF">FISHEDRAFT_39670</name>
</gene>
<keyword evidence="3 7" id="KW-0479">Metal-binding</keyword>
<dbReference type="SUPFAM" id="SSF53187">
    <property type="entry name" value="Zn-dependent exopeptidases"/>
    <property type="match status" value="1"/>
</dbReference>
<dbReference type="Gene3D" id="3.30.70.360">
    <property type="match status" value="1"/>
</dbReference>
<feature type="binding site" evidence="7">
    <location>
        <position position="193"/>
    </location>
    <ligand>
        <name>Zn(2+)</name>
        <dbReference type="ChEBI" id="CHEBI:29105"/>
        <label>1</label>
    </ligand>
</feature>
<reference evidence="9 10" key="1">
    <citation type="journal article" date="2015" name="Fungal Genet. Biol.">
        <title>Evolution of novel wood decay mechanisms in Agaricales revealed by the genome sequences of Fistulina hepatica and Cylindrobasidium torrendii.</title>
        <authorList>
            <person name="Floudas D."/>
            <person name="Held B.W."/>
            <person name="Riley R."/>
            <person name="Nagy L.G."/>
            <person name="Koehler G."/>
            <person name="Ransdell A.S."/>
            <person name="Younus H."/>
            <person name="Chow J."/>
            <person name="Chiniquy J."/>
            <person name="Lipzen A."/>
            <person name="Tritt A."/>
            <person name="Sun H."/>
            <person name="Haridas S."/>
            <person name="LaButti K."/>
            <person name="Ohm R.A."/>
            <person name="Kues U."/>
            <person name="Blanchette R.A."/>
            <person name="Grigoriev I.V."/>
            <person name="Minto R.E."/>
            <person name="Hibbett D.S."/>
        </authorList>
    </citation>
    <scope>NUCLEOTIDE SEQUENCE [LARGE SCALE GENOMIC DNA]</scope>
    <source>
        <strain evidence="9 10">ATCC 64428</strain>
    </source>
</reference>
<dbReference type="GO" id="GO:0051603">
    <property type="term" value="P:proteolysis involved in protein catabolic process"/>
    <property type="evidence" value="ECO:0007669"/>
    <property type="project" value="TreeGrafter"/>
</dbReference>
<evidence type="ECO:0000256" key="6">
    <source>
        <dbReference type="PIRSR" id="PIRSR037217-1"/>
    </source>
</evidence>
<comment type="similarity">
    <text evidence="1">Belongs to the peptidase M20A family.</text>
</comment>
<dbReference type="EMBL" id="KN881676">
    <property type="protein sequence ID" value="KIY50237.1"/>
    <property type="molecule type" value="Genomic_DNA"/>
</dbReference>
<dbReference type="Pfam" id="PF01546">
    <property type="entry name" value="Peptidase_M20"/>
    <property type="match status" value="1"/>
</dbReference>
<sequence length="540" mass="59693">MLLLLVSADLHVHRFQFVLTRISVKNLELLKTMGSLINTEEYKLRMVDWMTRAVQISTEAFDDMLPPGEDPRWEVFLDFHKYLEQAFPLAHATVKRTKVNHFALVYEWKGSDSSLLPILLAAHQDVVPVDPQTVDQWIHPPYSGYFDGEFIWGRGSSDDKSALVSIMATIESLLEHGFQPTRTVVLAFGIDEEAFGKYGAKYLAIELEGLYGKDGFAFLVDEGGGFVEQYGVAVATPGVAEKGYLDVRLQVNSPGGHSSVPPVHTTIGLLSEMLVEYEKHPFIPYLSRDDTLYGLFQCYAAHAPGLPKKIRKLVKRSVSSQTALHELEHILFKTELYATISRTTQAIDMISGGVKSNALPEEAYAIVNHRIQTHSSVEETIKQDGDRIKGIAAKYNLSLEVSGEPFTDASVPSSGSIKLSPAFGHALNPAPRTPIGPTDIPYQFLSSVIKTAYNTHRGLEGSGNIIVAPGMSTGNTDTQYYWNLTRHIFRYNHSNGGETVERSKGTGAHTVNEAVSIDGVLEKARFFVTLILNADEATTF</sequence>
<accession>A0A0D7AFS4</accession>
<dbReference type="Pfam" id="PF07687">
    <property type="entry name" value="M20_dimer"/>
    <property type="match status" value="1"/>
</dbReference>
<evidence type="ECO:0000256" key="7">
    <source>
        <dbReference type="PIRSR" id="PIRSR037217-2"/>
    </source>
</evidence>
<keyword evidence="5 7" id="KW-0862">Zinc</keyword>
<dbReference type="GO" id="GO:0004181">
    <property type="term" value="F:metallocarboxypeptidase activity"/>
    <property type="evidence" value="ECO:0007669"/>
    <property type="project" value="InterPro"/>
</dbReference>
<feature type="domain" description="Peptidase M20 dimerisation" evidence="8">
    <location>
        <begin position="239"/>
        <end position="383"/>
    </location>
</feature>
<feature type="binding site" evidence="7">
    <location>
        <position position="158"/>
    </location>
    <ligand>
        <name>Zn(2+)</name>
        <dbReference type="ChEBI" id="CHEBI:29105"/>
        <label>2</label>
    </ligand>
</feature>
<dbReference type="FunFam" id="3.40.630.10:FF:000027">
    <property type="entry name" value="N-fatty-acyl-amino acid synthase/hydrolase PM20D1"/>
    <property type="match status" value="1"/>
</dbReference>